<dbReference type="InterPro" id="IPR047994">
    <property type="entry name" value="ArsS-like"/>
</dbReference>
<dbReference type="EC" id="2.7.13.3" evidence="3"/>
<keyword evidence="6 10" id="KW-0812">Transmembrane</keyword>
<dbReference type="SUPFAM" id="SSF47384">
    <property type="entry name" value="Homodimeric domain of signal transducing histidine kinase"/>
    <property type="match status" value="1"/>
</dbReference>
<dbReference type="Pfam" id="PF00672">
    <property type="entry name" value="HAMP"/>
    <property type="match status" value="1"/>
</dbReference>
<comment type="subcellular location">
    <subcellularLocation>
        <location evidence="2">Membrane</location>
        <topology evidence="2">Multi-pass membrane protein</topology>
    </subcellularLocation>
</comment>
<dbReference type="NCBIfam" id="NF038389">
    <property type="entry name" value="ArsS_fam_HK"/>
    <property type="match status" value="1"/>
</dbReference>
<proteinExistence type="predicted"/>
<name>A0A0N1E8B4_9HELI</name>
<dbReference type="Proteomes" id="UP000037997">
    <property type="component" value="Unassembled WGS sequence"/>
</dbReference>
<feature type="transmembrane region" description="Helical" evidence="10">
    <location>
        <begin position="129"/>
        <end position="155"/>
    </location>
</feature>
<keyword evidence="9 10" id="KW-0472">Membrane</keyword>
<dbReference type="InterPro" id="IPR003660">
    <property type="entry name" value="HAMP_dom"/>
</dbReference>
<keyword evidence="8 10" id="KW-1133">Transmembrane helix</keyword>
<evidence type="ECO:0000256" key="3">
    <source>
        <dbReference type="ARBA" id="ARBA00012438"/>
    </source>
</evidence>
<dbReference type="Gene3D" id="3.30.565.10">
    <property type="entry name" value="Histidine kinase-like ATPase, C-terminal domain"/>
    <property type="match status" value="1"/>
</dbReference>
<feature type="domain" description="HAMP" evidence="12">
    <location>
        <begin position="151"/>
        <end position="203"/>
    </location>
</feature>
<dbReference type="InterPro" id="IPR050398">
    <property type="entry name" value="HssS/ArlS-like"/>
</dbReference>
<dbReference type="EMBL" id="UGJF01000001">
    <property type="protein sequence ID" value="STQ88391.1"/>
    <property type="molecule type" value="Genomic_DNA"/>
</dbReference>
<dbReference type="PROSITE" id="PS50885">
    <property type="entry name" value="HAMP"/>
    <property type="match status" value="1"/>
</dbReference>
<dbReference type="InterPro" id="IPR003594">
    <property type="entry name" value="HATPase_dom"/>
</dbReference>
<feature type="domain" description="Histidine kinase" evidence="11">
    <location>
        <begin position="211"/>
        <end position="408"/>
    </location>
</feature>
<dbReference type="CDD" id="cd06225">
    <property type="entry name" value="HAMP"/>
    <property type="match status" value="1"/>
</dbReference>
<dbReference type="Proteomes" id="UP000255269">
    <property type="component" value="Unassembled WGS sequence"/>
</dbReference>
<reference evidence="16 17" key="1">
    <citation type="submission" date="2014-06" db="EMBL/GenBank/DDBJ databases">
        <title>Helicobacter pullorum isolates in fresh chicken meat - phenotypic and genotypic features.</title>
        <authorList>
            <person name="Borges V."/>
            <person name="Santos A."/>
            <person name="Correia C.B."/>
            <person name="Saraiva M."/>
            <person name="Menard A."/>
            <person name="Vieira L."/>
            <person name="Sampaio D.A."/>
            <person name="Gomes J.P."/>
            <person name="Oleastro M."/>
        </authorList>
    </citation>
    <scope>NUCLEOTIDE SEQUENCE [LARGE SCALE GENOMIC DNA]</scope>
    <source>
        <strain evidence="14 17">229334/12</strain>
        <strain evidence="13 16">229336/12</strain>
    </source>
</reference>
<evidence type="ECO:0000256" key="7">
    <source>
        <dbReference type="ARBA" id="ARBA00022777"/>
    </source>
</evidence>
<comment type="catalytic activity">
    <reaction evidence="1">
        <text>ATP + protein L-histidine = ADP + protein N-phospho-L-histidine.</text>
        <dbReference type="EC" id="2.7.13.3"/>
    </reaction>
</comment>
<dbReference type="InterPro" id="IPR036097">
    <property type="entry name" value="HisK_dim/P_sf"/>
</dbReference>
<keyword evidence="4" id="KW-0597">Phosphoprotein</keyword>
<evidence type="ECO:0000259" key="11">
    <source>
        <dbReference type="PROSITE" id="PS50109"/>
    </source>
</evidence>
<protein>
    <recommendedName>
        <fullName evidence="3">histidine kinase</fullName>
        <ecNumber evidence="3">2.7.13.3</ecNumber>
    </recommendedName>
</protein>
<dbReference type="InterPro" id="IPR036890">
    <property type="entry name" value="HATPase_C_sf"/>
</dbReference>
<keyword evidence="5 15" id="KW-0808">Transferase</keyword>
<dbReference type="EMBL" id="JNOC01000044">
    <property type="protein sequence ID" value="KPH55404.1"/>
    <property type="molecule type" value="Genomic_DNA"/>
</dbReference>
<dbReference type="PROSITE" id="PS50109">
    <property type="entry name" value="HIS_KIN"/>
    <property type="match status" value="1"/>
</dbReference>
<dbReference type="Gene3D" id="6.10.340.10">
    <property type="match status" value="1"/>
</dbReference>
<evidence type="ECO:0000256" key="9">
    <source>
        <dbReference type="ARBA" id="ARBA00023136"/>
    </source>
</evidence>
<dbReference type="Pfam" id="PF02518">
    <property type="entry name" value="HATPase_c"/>
    <property type="match status" value="1"/>
</dbReference>
<dbReference type="SMART" id="SM00387">
    <property type="entry name" value="HATPase_c"/>
    <property type="match status" value="1"/>
</dbReference>
<evidence type="ECO:0000313" key="13">
    <source>
        <dbReference type="EMBL" id="KPH50264.1"/>
    </source>
</evidence>
<evidence type="ECO:0000256" key="1">
    <source>
        <dbReference type="ARBA" id="ARBA00000085"/>
    </source>
</evidence>
<sequence length="416" mass="48386">MIKNSIIVKITILFLIAIIGLSAFSYYFIREEIDRKNYENQLKYTQFLATINQLVRFGGNITLIEKYLNELGLVQIKNTEILDLFEAHITPNFNHGVIAKIIKEEGGIYLFLQTPQDWRVYGDIHFDRLFNYYIITFIAFVIVVFLFVLVIRSILPLKTLQKEIRKFANGQMDISCKINQNDEIGELAQEFDNAVQKINALNQSRHLFLRSIMHELKTPITKGRITAEMIDNPLYKERLCSVFERLNSLINEFAKIEELSSRNYCPNKQKILLQDVLKRVFEMLLLDEEQITSLFILPQNQQSLYADFEMISLVIKNLVDNAIKYKTQGQIEICIAKKDLWIKNYGNPLPYTLKDHSKPFFKDSKSNTSGLGLGIYIIKSTLETQGLELDYFHQNNQNIFIIKGVVSQKNLKDENV</sequence>
<accession>A0A0N1E8B4</accession>
<dbReference type="PATRIC" id="fig|35818.10.peg.724"/>
<gene>
    <name evidence="15" type="primary">basS</name>
    <name evidence="14" type="ORF">HPU229334_09050</name>
    <name evidence="13" type="ORF">HPU229336_03525</name>
    <name evidence="15" type="ORF">NCTC13156_01228</name>
</gene>
<dbReference type="RefSeq" id="WP_005022399.1">
    <property type="nucleotide sequence ID" value="NZ_CABKNZ010000041.1"/>
</dbReference>
<dbReference type="AlphaFoldDB" id="A0A0N1E8B4"/>
<reference evidence="15 18" key="2">
    <citation type="submission" date="2018-06" db="EMBL/GenBank/DDBJ databases">
        <authorList>
            <consortium name="Pathogen Informatics"/>
            <person name="Doyle S."/>
        </authorList>
    </citation>
    <scope>NUCLEOTIDE SEQUENCE [LARGE SCALE GENOMIC DNA]</scope>
    <source>
        <strain evidence="15 18">NCTC13156</strain>
    </source>
</reference>
<evidence type="ECO:0000313" key="16">
    <source>
        <dbReference type="Proteomes" id="UP000037800"/>
    </source>
</evidence>
<dbReference type="GO" id="GO:0016020">
    <property type="term" value="C:membrane"/>
    <property type="evidence" value="ECO:0007669"/>
    <property type="project" value="UniProtKB-SubCell"/>
</dbReference>
<evidence type="ECO:0000256" key="4">
    <source>
        <dbReference type="ARBA" id="ARBA00022553"/>
    </source>
</evidence>
<evidence type="ECO:0000259" key="12">
    <source>
        <dbReference type="PROSITE" id="PS50885"/>
    </source>
</evidence>
<dbReference type="InterPro" id="IPR003661">
    <property type="entry name" value="HisK_dim/P_dom"/>
</dbReference>
<dbReference type="STRING" id="35818.HPU229336_03525"/>
<feature type="transmembrane region" description="Helical" evidence="10">
    <location>
        <begin position="6"/>
        <end position="29"/>
    </location>
</feature>
<evidence type="ECO:0000313" key="18">
    <source>
        <dbReference type="Proteomes" id="UP000255269"/>
    </source>
</evidence>
<dbReference type="SUPFAM" id="SSF158472">
    <property type="entry name" value="HAMP domain-like"/>
    <property type="match status" value="1"/>
</dbReference>
<dbReference type="SUPFAM" id="SSF55874">
    <property type="entry name" value="ATPase domain of HSP90 chaperone/DNA topoisomerase II/histidine kinase"/>
    <property type="match status" value="1"/>
</dbReference>
<dbReference type="CDD" id="cd00082">
    <property type="entry name" value="HisKA"/>
    <property type="match status" value="1"/>
</dbReference>
<dbReference type="PANTHER" id="PTHR45528:SF12">
    <property type="entry name" value="SENSOR HISTIDINE KINASE ARSS"/>
    <property type="match status" value="1"/>
</dbReference>
<evidence type="ECO:0000256" key="2">
    <source>
        <dbReference type="ARBA" id="ARBA00004141"/>
    </source>
</evidence>
<evidence type="ECO:0000313" key="14">
    <source>
        <dbReference type="EMBL" id="KPH55404.1"/>
    </source>
</evidence>
<organism evidence="14 17">
    <name type="scientific">Helicobacter pullorum</name>
    <dbReference type="NCBI Taxonomy" id="35818"/>
    <lineage>
        <taxon>Bacteria</taxon>
        <taxon>Pseudomonadati</taxon>
        <taxon>Campylobacterota</taxon>
        <taxon>Epsilonproteobacteria</taxon>
        <taxon>Campylobacterales</taxon>
        <taxon>Helicobacteraceae</taxon>
        <taxon>Helicobacter</taxon>
    </lineage>
</organism>
<evidence type="ECO:0000256" key="6">
    <source>
        <dbReference type="ARBA" id="ARBA00022692"/>
    </source>
</evidence>
<dbReference type="EMBL" id="JNUR01000021">
    <property type="protein sequence ID" value="KPH50264.1"/>
    <property type="molecule type" value="Genomic_DNA"/>
</dbReference>
<evidence type="ECO:0000256" key="5">
    <source>
        <dbReference type="ARBA" id="ARBA00022679"/>
    </source>
</evidence>
<dbReference type="Proteomes" id="UP000037800">
    <property type="component" value="Unassembled WGS sequence"/>
</dbReference>
<evidence type="ECO:0000313" key="17">
    <source>
        <dbReference type="Proteomes" id="UP000037997"/>
    </source>
</evidence>
<dbReference type="GO" id="GO:0000155">
    <property type="term" value="F:phosphorelay sensor kinase activity"/>
    <property type="evidence" value="ECO:0007669"/>
    <property type="project" value="InterPro"/>
</dbReference>
<evidence type="ECO:0000313" key="15">
    <source>
        <dbReference type="EMBL" id="STQ88391.1"/>
    </source>
</evidence>
<dbReference type="InterPro" id="IPR005467">
    <property type="entry name" value="His_kinase_dom"/>
</dbReference>
<dbReference type="SMART" id="SM00304">
    <property type="entry name" value="HAMP"/>
    <property type="match status" value="1"/>
</dbReference>
<keyword evidence="7 14" id="KW-0418">Kinase</keyword>
<evidence type="ECO:0000256" key="10">
    <source>
        <dbReference type="SAM" id="Phobius"/>
    </source>
</evidence>
<evidence type="ECO:0000256" key="8">
    <source>
        <dbReference type="ARBA" id="ARBA00022989"/>
    </source>
</evidence>
<dbReference type="PANTHER" id="PTHR45528">
    <property type="entry name" value="SENSOR HISTIDINE KINASE CPXA"/>
    <property type="match status" value="1"/>
</dbReference>